<dbReference type="AlphaFoldDB" id="A0A848K673"/>
<evidence type="ECO:0000313" key="2">
    <source>
        <dbReference type="Proteomes" id="UP000535543"/>
    </source>
</evidence>
<proteinExistence type="predicted"/>
<dbReference type="Pfam" id="PF17174">
    <property type="entry name" value="DUF5130"/>
    <property type="match status" value="1"/>
</dbReference>
<evidence type="ECO:0000313" key="1">
    <source>
        <dbReference type="EMBL" id="NMN94535.1"/>
    </source>
</evidence>
<gene>
    <name evidence="1" type="ORF">FGL95_05715</name>
</gene>
<dbReference type="RefSeq" id="WP_169585293.1">
    <property type="nucleotide sequence ID" value="NZ_VCQU01000002.1"/>
</dbReference>
<sequence>MASGNRYPAVVESELPVGSVLTASGRVSAVHRAGEQFIEDPFTEKELIQLDDALTAATRSAKIRFNVYVGDLPGGAEAIFPGTPEAARSVLIAVSPNQRTVEVLSGVDVADRVTSRICQLGVTASLASFGEGELIDGIVAAIRVISAAINAP</sequence>
<organism evidence="1 2">
    <name type="scientific">Antrihabitans stalactiti</name>
    <dbReference type="NCBI Taxonomy" id="2584121"/>
    <lineage>
        <taxon>Bacteria</taxon>
        <taxon>Bacillati</taxon>
        <taxon>Actinomycetota</taxon>
        <taxon>Actinomycetes</taxon>
        <taxon>Mycobacteriales</taxon>
        <taxon>Nocardiaceae</taxon>
        <taxon>Antrihabitans</taxon>
    </lineage>
</organism>
<protein>
    <submittedName>
        <fullName evidence="1">DUF5130 family protein</fullName>
    </submittedName>
</protein>
<dbReference type="InterPro" id="IPR033437">
    <property type="entry name" value="DUF5130"/>
</dbReference>
<dbReference type="Proteomes" id="UP000535543">
    <property type="component" value="Unassembled WGS sequence"/>
</dbReference>
<reference evidence="1 2" key="2">
    <citation type="submission" date="2020-06" db="EMBL/GenBank/DDBJ databases">
        <title>Antribacter stalactiti gen. nov., sp. nov., a new member of the family Nacardiaceae isolated from a cave.</title>
        <authorList>
            <person name="Kim I.S."/>
        </authorList>
    </citation>
    <scope>NUCLEOTIDE SEQUENCE [LARGE SCALE GENOMIC DNA]</scope>
    <source>
        <strain evidence="1 2">YC2-7</strain>
    </source>
</reference>
<name>A0A848K673_9NOCA</name>
<keyword evidence="2" id="KW-1185">Reference proteome</keyword>
<accession>A0A848K673</accession>
<reference evidence="1 2" key="1">
    <citation type="submission" date="2019-05" db="EMBL/GenBank/DDBJ databases">
        <authorList>
            <person name="Lee S.D."/>
        </authorList>
    </citation>
    <scope>NUCLEOTIDE SEQUENCE [LARGE SCALE GENOMIC DNA]</scope>
    <source>
        <strain evidence="1 2">YC2-7</strain>
    </source>
</reference>
<comment type="caution">
    <text evidence="1">The sequence shown here is derived from an EMBL/GenBank/DDBJ whole genome shotgun (WGS) entry which is preliminary data.</text>
</comment>
<dbReference type="EMBL" id="VCQU01000002">
    <property type="protein sequence ID" value="NMN94535.1"/>
    <property type="molecule type" value="Genomic_DNA"/>
</dbReference>